<sequence>MKKEILEALECSMKRIDNSYPINREVDFQSVLFGELYKALPEAIIRFEHILQKDYQSYRLRGRSNNNRKSRVDLYIQTPTNVIVIELKYFKGASSEDCTDMLADIAKVERIVESGEANEGFCFQLVKEGVVKRLPKGRIEAKSYKKEVGRWDYDFEIKGKYEITPELQANGRSLIAHHVQPIRT</sequence>
<dbReference type="Proteomes" id="UP001163036">
    <property type="component" value="Chromosome 1"/>
</dbReference>
<proteinExistence type="predicted"/>
<accession>A0AA46UGH1</accession>
<organism evidence="1 2">
    <name type="scientific">Vibrio parahaemolyticus</name>
    <dbReference type="NCBI Taxonomy" id="670"/>
    <lineage>
        <taxon>Bacteria</taxon>
        <taxon>Pseudomonadati</taxon>
        <taxon>Pseudomonadota</taxon>
        <taxon>Gammaproteobacteria</taxon>
        <taxon>Vibrionales</taxon>
        <taxon>Vibrionaceae</taxon>
        <taxon>Vibrio</taxon>
    </lineage>
</organism>
<dbReference type="EMBL" id="CP097355">
    <property type="protein sequence ID" value="UYV25277.1"/>
    <property type="molecule type" value="Genomic_DNA"/>
</dbReference>
<gene>
    <name evidence="1" type="ORF">M5598_09370</name>
</gene>
<evidence type="ECO:0000313" key="1">
    <source>
        <dbReference type="EMBL" id="UYV25277.1"/>
    </source>
</evidence>
<reference evidence="1" key="1">
    <citation type="submission" date="2022-05" db="EMBL/GenBank/DDBJ databases">
        <title>Megaplasmid of Vibrio parahaemolyticus.</title>
        <authorList>
            <person name="Strauch E."/>
            <person name="Borowiak M."/>
        </authorList>
    </citation>
    <scope>NUCLEOTIDE SEQUENCE</scope>
    <source>
        <strain evidence="1">16-VB00198</strain>
    </source>
</reference>
<name>A0AA46UGH1_VIBPH</name>
<protein>
    <submittedName>
        <fullName evidence="1">Uncharacterized protein</fullName>
    </submittedName>
</protein>
<evidence type="ECO:0000313" key="2">
    <source>
        <dbReference type="Proteomes" id="UP001163036"/>
    </source>
</evidence>
<dbReference type="AlphaFoldDB" id="A0AA46UGH1"/>
<dbReference type="RefSeq" id="WP_217702301.1">
    <property type="nucleotide sequence ID" value="NZ_CP097355.1"/>
</dbReference>